<keyword evidence="8" id="KW-0119">Carbohydrate metabolism</keyword>
<dbReference type="PIRSF" id="PIRSF001093">
    <property type="entry name" value="B-hxosamndse_ab_euk"/>
    <property type="match status" value="1"/>
</dbReference>
<evidence type="ECO:0000256" key="7">
    <source>
        <dbReference type="ARBA" id="ARBA00023180"/>
    </source>
</evidence>
<feature type="non-terminal residue" evidence="19">
    <location>
        <position position="550"/>
    </location>
</feature>
<dbReference type="InterPro" id="IPR017853">
    <property type="entry name" value="GH"/>
</dbReference>
<dbReference type="InterPro" id="IPR015883">
    <property type="entry name" value="Glyco_hydro_20_cat"/>
</dbReference>
<dbReference type="Gene3D" id="3.20.20.80">
    <property type="entry name" value="Glycosidases"/>
    <property type="match status" value="1"/>
</dbReference>
<dbReference type="EC" id="3.2.1.52" evidence="3"/>
<evidence type="ECO:0000256" key="8">
    <source>
        <dbReference type="ARBA" id="ARBA00023277"/>
    </source>
</evidence>
<keyword evidence="4" id="KW-0732">Signal</keyword>
<evidence type="ECO:0000259" key="18">
    <source>
        <dbReference type="Pfam" id="PF14845"/>
    </source>
</evidence>
<accession>A0A8J9U466</accession>
<feature type="domain" description="Glycoside hydrolase family 20 catalytic" evidence="17">
    <location>
        <begin position="183"/>
        <end position="496"/>
    </location>
</feature>
<evidence type="ECO:0000256" key="2">
    <source>
        <dbReference type="ARBA" id="ARBA00006285"/>
    </source>
</evidence>
<evidence type="ECO:0000256" key="10">
    <source>
        <dbReference type="ARBA" id="ARBA00023326"/>
    </source>
</evidence>
<feature type="active site" description="Proton donor" evidence="14">
    <location>
        <position position="337"/>
    </location>
</feature>
<sequence>MLRYFIAVICFGAIFGNGMWVVKPGPKYPPTKGEVWPKPQYETKRNTYHIFNPSNFKVKVINQTCDILTNAVERYSYVMRYKNGLRFHERKIHKRRRRIANDALYRGTLNEFEIDLTAPCEDYPSLDMNEQYHLTIAATSTLTSSSIWGILRGLETLAQLFYLSNDRNEIRINETDITDFPRYKHRGLLLDTARHYISVSNILKTLDAMEMNKMNVFHWHIVDDQSFPYQSEKFPELSELGAYDSSMVYTREDIERVVRYARDRGIRVVPEFDAPGHTTSWGVAYPAIMTECYSGDRVIGAGPMDPTNNMTYKLLKDLFQEVQTWFPDKYFHIGGDEVQLDCWSTNPTIQKYMKDYNLTASMLHAMFMRKVIPLLAPNSKPIVWQEVFDEGVDLSRDTLIQVWKYNWISEMIRILRAGHKLLFSSTWYLDALSSEWPAFYTADPRLMLAPFLNNDTLLANVVGGEACMWGEMVDDRNVINRVWPRASAVAEKLWSAAGVGGPGSPGGAEGPAGAGGPAPHTYARLEEHACRMLRRGVDAQPPSGPGFCLL</sequence>
<dbReference type="Pfam" id="PF14845">
    <property type="entry name" value="Glycohydro_20b2"/>
    <property type="match status" value="1"/>
</dbReference>
<dbReference type="PRINTS" id="PR00738">
    <property type="entry name" value="GLHYDRLASE20"/>
</dbReference>
<dbReference type="AlphaFoldDB" id="A0A8J9U466"/>
<feature type="domain" description="Beta-hexosaminidase eukaryotic type N-terminal" evidence="18">
    <location>
        <begin position="35"/>
        <end position="160"/>
    </location>
</feature>
<evidence type="ECO:0000256" key="12">
    <source>
        <dbReference type="ARBA" id="ARBA00076634"/>
    </source>
</evidence>
<evidence type="ECO:0000256" key="15">
    <source>
        <dbReference type="PIRSR" id="PIRSR001093-2"/>
    </source>
</evidence>
<dbReference type="GO" id="GO:0005764">
    <property type="term" value="C:lysosome"/>
    <property type="evidence" value="ECO:0007669"/>
    <property type="project" value="TreeGrafter"/>
</dbReference>
<dbReference type="FunFam" id="3.20.20.80:FF:000063">
    <property type="entry name" value="Beta-hexosaminidase"/>
    <property type="match status" value="1"/>
</dbReference>
<evidence type="ECO:0000259" key="17">
    <source>
        <dbReference type="Pfam" id="PF00728"/>
    </source>
</evidence>
<evidence type="ECO:0000256" key="4">
    <source>
        <dbReference type="ARBA" id="ARBA00022729"/>
    </source>
</evidence>
<dbReference type="GO" id="GO:0000272">
    <property type="term" value="P:polysaccharide catabolic process"/>
    <property type="evidence" value="ECO:0007669"/>
    <property type="project" value="UniProtKB-KW"/>
</dbReference>
<evidence type="ECO:0000256" key="16">
    <source>
        <dbReference type="SAM" id="MobiDB-lite"/>
    </source>
</evidence>
<evidence type="ECO:0000256" key="11">
    <source>
        <dbReference type="ARBA" id="ARBA00070325"/>
    </source>
</evidence>
<evidence type="ECO:0000256" key="6">
    <source>
        <dbReference type="ARBA" id="ARBA00023024"/>
    </source>
</evidence>
<dbReference type="PANTHER" id="PTHR22600:SF21">
    <property type="entry name" value="BETA-HEXOSAMINIDASE A"/>
    <property type="match status" value="1"/>
</dbReference>
<keyword evidence="20" id="KW-1185">Reference proteome</keyword>
<evidence type="ECO:0000256" key="1">
    <source>
        <dbReference type="ARBA" id="ARBA00001231"/>
    </source>
</evidence>
<name>A0A8J9U466_9NEOP</name>
<keyword evidence="10" id="KW-0624">Polysaccharide degradation</keyword>
<comment type="similarity">
    <text evidence="2">Belongs to the glycosyl hydrolase 20 family.</text>
</comment>
<evidence type="ECO:0000256" key="9">
    <source>
        <dbReference type="ARBA" id="ARBA00023295"/>
    </source>
</evidence>
<dbReference type="EMBL" id="OV170221">
    <property type="protein sequence ID" value="CAH0713089.1"/>
    <property type="molecule type" value="Genomic_DNA"/>
</dbReference>
<dbReference type="GO" id="GO:0006689">
    <property type="term" value="P:ganglioside catabolic process"/>
    <property type="evidence" value="ECO:0007669"/>
    <property type="project" value="TreeGrafter"/>
</dbReference>
<reference evidence="19" key="1">
    <citation type="submission" date="2021-12" db="EMBL/GenBank/DDBJ databases">
        <authorList>
            <person name="Martin H S."/>
        </authorList>
    </citation>
    <scope>NUCLEOTIDE SEQUENCE</scope>
</reference>
<evidence type="ECO:0000256" key="3">
    <source>
        <dbReference type="ARBA" id="ARBA00012663"/>
    </source>
</evidence>
<evidence type="ECO:0000256" key="13">
    <source>
        <dbReference type="ARBA" id="ARBA00076749"/>
    </source>
</evidence>
<gene>
    <name evidence="19" type="ORF">BINO364_LOCUS283</name>
</gene>
<comment type="catalytic activity">
    <reaction evidence="1">
        <text>Hydrolysis of terminal non-reducing N-acetyl-D-hexosamine residues in N-acetyl-beta-D-hexosaminides.</text>
        <dbReference type="EC" id="3.2.1.52"/>
    </reaction>
</comment>
<evidence type="ECO:0000256" key="5">
    <source>
        <dbReference type="ARBA" id="ARBA00022801"/>
    </source>
</evidence>
<dbReference type="GO" id="GO:0004563">
    <property type="term" value="F:beta-N-acetylhexosaminidase activity"/>
    <property type="evidence" value="ECO:0007669"/>
    <property type="project" value="UniProtKB-EC"/>
</dbReference>
<dbReference type="CDD" id="cd06562">
    <property type="entry name" value="GH20_HexA_HexB-like"/>
    <property type="match status" value="1"/>
</dbReference>
<keyword evidence="9" id="KW-0326">Glycosidase</keyword>
<dbReference type="GO" id="GO:0016020">
    <property type="term" value="C:membrane"/>
    <property type="evidence" value="ECO:0007669"/>
    <property type="project" value="TreeGrafter"/>
</dbReference>
<evidence type="ECO:0000256" key="14">
    <source>
        <dbReference type="PIRSR" id="PIRSR001093-1"/>
    </source>
</evidence>
<protein>
    <recommendedName>
        <fullName evidence="11">Chitooligosaccharidolytic beta-N-acetylglucosaminidase</fullName>
        <ecNumber evidence="3">3.2.1.52</ecNumber>
    </recommendedName>
    <alternativeName>
        <fullName evidence="13">Beta-GlcNAcase</fullName>
    </alternativeName>
    <alternativeName>
        <fullName evidence="12">Beta-hexosaminidase</fullName>
    </alternativeName>
</protein>
<dbReference type="Proteomes" id="UP000838878">
    <property type="component" value="Chromosome 1"/>
</dbReference>
<evidence type="ECO:0000313" key="19">
    <source>
        <dbReference type="EMBL" id="CAH0713089.1"/>
    </source>
</evidence>
<keyword evidence="6" id="KW-0146">Chitin degradation</keyword>
<dbReference type="InterPro" id="IPR029018">
    <property type="entry name" value="Hex-like_dom2"/>
</dbReference>
<keyword evidence="5" id="KW-0378">Hydrolase</keyword>
<feature type="disulfide bond" evidence="15">
    <location>
        <begin position="65"/>
        <end position="120"/>
    </location>
</feature>
<dbReference type="OrthoDB" id="428480at2759"/>
<evidence type="ECO:0000313" key="20">
    <source>
        <dbReference type="Proteomes" id="UP000838878"/>
    </source>
</evidence>
<dbReference type="SUPFAM" id="SSF55545">
    <property type="entry name" value="beta-N-acetylhexosaminidase-like domain"/>
    <property type="match status" value="1"/>
</dbReference>
<dbReference type="GO" id="GO:0030203">
    <property type="term" value="P:glycosaminoglycan metabolic process"/>
    <property type="evidence" value="ECO:0007669"/>
    <property type="project" value="TreeGrafter"/>
</dbReference>
<feature type="compositionally biased region" description="Gly residues" evidence="16">
    <location>
        <begin position="500"/>
        <end position="516"/>
    </location>
</feature>
<feature type="disulfide bond" evidence="15">
    <location>
        <begin position="530"/>
        <end position="548"/>
    </location>
</feature>
<proteinExistence type="inferred from homology"/>
<dbReference type="Gene3D" id="3.30.379.10">
    <property type="entry name" value="Chitobiase/beta-hexosaminidase domain 2-like"/>
    <property type="match status" value="1"/>
</dbReference>
<organism evidence="19 20">
    <name type="scientific">Brenthis ino</name>
    <name type="common">lesser marbled fritillary</name>
    <dbReference type="NCBI Taxonomy" id="405034"/>
    <lineage>
        <taxon>Eukaryota</taxon>
        <taxon>Metazoa</taxon>
        <taxon>Ecdysozoa</taxon>
        <taxon>Arthropoda</taxon>
        <taxon>Hexapoda</taxon>
        <taxon>Insecta</taxon>
        <taxon>Pterygota</taxon>
        <taxon>Neoptera</taxon>
        <taxon>Endopterygota</taxon>
        <taxon>Lepidoptera</taxon>
        <taxon>Glossata</taxon>
        <taxon>Ditrysia</taxon>
        <taxon>Papilionoidea</taxon>
        <taxon>Nymphalidae</taxon>
        <taxon>Heliconiinae</taxon>
        <taxon>Argynnini</taxon>
        <taxon>Brenthis</taxon>
    </lineage>
</organism>
<feature type="disulfide bond" evidence="15">
    <location>
        <begin position="292"/>
        <end position="342"/>
    </location>
</feature>
<dbReference type="SUPFAM" id="SSF51445">
    <property type="entry name" value="(Trans)glycosidases"/>
    <property type="match status" value="1"/>
</dbReference>
<keyword evidence="7" id="KW-0325">Glycoprotein</keyword>
<dbReference type="Pfam" id="PF00728">
    <property type="entry name" value="Glyco_hydro_20"/>
    <property type="match status" value="1"/>
</dbReference>
<keyword evidence="15" id="KW-1015">Disulfide bond</keyword>
<dbReference type="InterPro" id="IPR025705">
    <property type="entry name" value="Beta_hexosaminidase_sua/sub"/>
</dbReference>
<dbReference type="PANTHER" id="PTHR22600">
    <property type="entry name" value="BETA-HEXOSAMINIDASE"/>
    <property type="match status" value="1"/>
</dbReference>
<dbReference type="GO" id="GO:0006032">
    <property type="term" value="P:chitin catabolic process"/>
    <property type="evidence" value="ECO:0007669"/>
    <property type="project" value="UniProtKB-KW"/>
</dbReference>
<feature type="region of interest" description="Disordered" evidence="16">
    <location>
        <begin position="500"/>
        <end position="519"/>
    </location>
</feature>
<dbReference type="InterPro" id="IPR029019">
    <property type="entry name" value="HEX_eukaryotic_N"/>
</dbReference>